<dbReference type="InterPro" id="IPR009769">
    <property type="entry name" value="EDR2_C"/>
</dbReference>
<name>A0ABD3MML9_9STRA</name>
<keyword evidence="4" id="KW-1185">Reference proteome</keyword>
<protein>
    <recommendedName>
        <fullName evidence="2">Protein ENHANCED DISEASE RESISTANCE 2 C-terminal domain-containing protein</fullName>
    </recommendedName>
</protein>
<evidence type="ECO:0000259" key="2">
    <source>
        <dbReference type="Pfam" id="PF07059"/>
    </source>
</evidence>
<accession>A0ABD3MML9</accession>
<gene>
    <name evidence="3" type="ORF">ACHAWO_004337</name>
</gene>
<evidence type="ECO:0000256" key="1">
    <source>
        <dbReference type="SAM" id="MobiDB-lite"/>
    </source>
</evidence>
<feature type="region of interest" description="Disordered" evidence="1">
    <location>
        <begin position="135"/>
        <end position="193"/>
    </location>
</feature>
<comment type="caution">
    <text evidence="3">The sequence shown here is derived from an EMBL/GenBank/DDBJ whole genome shotgun (WGS) entry which is preliminary data.</text>
</comment>
<dbReference type="AlphaFoldDB" id="A0ABD3MML9"/>
<dbReference type="Proteomes" id="UP001530400">
    <property type="component" value="Unassembled WGS sequence"/>
</dbReference>
<reference evidence="3 4" key="1">
    <citation type="submission" date="2024-10" db="EMBL/GenBank/DDBJ databases">
        <title>Updated reference genomes for cyclostephanoid diatoms.</title>
        <authorList>
            <person name="Roberts W.R."/>
            <person name="Alverson A.J."/>
        </authorList>
    </citation>
    <scope>NUCLEOTIDE SEQUENCE [LARGE SCALE GENOMIC DNA]</scope>
    <source>
        <strain evidence="3 4">AJA010-31</strain>
    </source>
</reference>
<feature type="region of interest" description="Disordered" evidence="1">
    <location>
        <begin position="1"/>
        <end position="38"/>
    </location>
</feature>
<evidence type="ECO:0000313" key="3">
    <source>
        <dbReference type="EMBL" id="KAL3765159.1"/>
    </source>
</evidence>
<proteinExistence type="predicted"/>
<evidence type="ECO:0000313" key="4">
    <source>
        <dbReference type="Proteomes" id="UP001530400"/>
    </source>
</evidence>
<feature type="compositionally biased region" description="Low complexity" evidence="1">
    <location>
        <begin position="156"/>
        <end position="175"/>
    </location>
</feature>
<feature type="domain" description="Protein ENHANCED DISEASE RESISTANCE 2 C-terminal" evidence="2">
    <location>
        <begin position="224"/>
        <end position="500"/>
    </location>
</feature>
<dbReference type="PANTHER" id="PTHR31558">
    <property type="entry name" value="CW14 PROTEIN"/>
    <property type="match status" value="1"/>
</dbReference>
<organism evidence="3 4">
    <name type="scientific">Cyclotella atomus</name>
    <dbReference type="NCBI Taxonomy" id="382360"/>
    <lineage>
        <taxon>Eukaryota</taxon>
        <taxon>Sar</taxon>
        <taxon>Stramenopiles</taxon>
        <taxon>Ochrophyta</taxon>
        <taxon>Bacillariophyta</taxon>
        <taxon>Coscinodiscophyceae</taxon>
        <taxon>Thalassiosirophycidae</taxon>
        <taxon>Stephanodiscales</taxon>
        <taxon>Stephanodiscaceae</taxon>
        <taxon>Cyclotella</taxon>
    </lineage>
</organism>
<dbReference type="Pfam" id="PF07059">
    <property type="entry name" value="EDR2_C"/>
    <property type="match status" value="1"/>
</dbReference>
<sequence>MGASSQHPLTLHLEGATDKQQLTSTKSSSKSNLEPPAVNYKHTKLKPLSAKSIYRKCFQRNNSKSSTDEPEWRVYVSPDEETGESMQITMLASHEDMNLTSSSSASSEEDSEPKTFIVAAAAATGEKRGSKLAGMFKKKGGGVEGDNNNGDEKQNNGDTNKSNGDTGNNNNNESSGQDDDDSNNKDFVDPLTYFGPERTTFAQESTLPLHTGSESTAPTSHPSWTPATGTNFSVRVGPNYAKTGKKEASLDNLYEVYCVRYFRSPCRTVGGATRIMPLPEMMERCSCKEGDDDLDAITTSVKDMNVGEQTILRGGNSSHIELKNTKIPDVLVVHFMLPYESPNPFKQKDDGPGGECVYYLRPSQRFLDEVSGKIGMTPATRLFVRWCHECQTSVEMRSRFKCMALVRDIEKHNMGLLKSYNGKPVLITESGRVCSGFHGDVRYLEMTANVHYWAFMAKKGFVSIIPKFKNMQMEVGFTIEGRADNELPECMLGSTVLSYITDTTGPMITPEMQQPVHEHQS</sequence>
<feature type="region of interest" description="Disordered" evidence="1">
    <location>
        <begin position="209"/>
        <end position="231"/>
    </location>
</feature>
<dbReference type="PANTHER" id="PTHR31558:SF35">
    <property type="entry name" value="PROTEIN ENHANCED DISEASE RESISTANCE 2 C-TERMINAL DOMAIN-CONTAINING PROTEIN"/>
    <property type="match status" value="1"/>
</dbReference>
<dbReference type="EMBL" id="JALLPJ020001407">
    <property type="protein sequence ID" value="KAL3765159.1"/>
    <property type="molecule type" value="Genomic_DNA"/>
</dbReference>